<protein>
    <submittedName>
        <fullName evidence="1">Uncharacterized protein</fullName>
    </submittedName>
</protein>
<dbReference type="Proteomes" id="UP001219525">
    <property type="component" value="Unassembled WGS sequence"/>
</dbReference>
<dbReference type="AlphaFoldDB" id="A0AAD6V7T1"/>
<keyword evidence="2" id="KW-1185">Reference proteome</keyword>
<reference evidence="1" key="1">
    <citation type="submission" date="2023-03" db="EMBL/GenBank/DDBJ databases">
        <title>Massive genome expansion in bonnet fungi (Mycena s.s.) driven by repeated elements and novel gene families across ecological guilds.</title>
        <authorList>
            <consortium name="Lawrence Berkeley National Laboratory"/>
            <person name="Harder C.B."/>
            <person name="Miyauchi S."/>
            <person name="Viragh M."/>
            <person name="Kuo A."/>
            <person name="Thoen E."/>
            <person name="Andreopoulos B."/>
            <person name="Lu D."/>
            <person name="Skrede I."/>
            <person name="Drula E."/>
            <person name="Henrissat B."/>
            <person name="Morin E."/>
            <person name="Kohler A."/>
            <person name="Barry K."/>
            <person name="LaButti K."/>
            <person name="Morin E."/>
            <person name="Salamov A."/>
            <person name="Lipzen A."/>
            <person name="Mereny Z."/>
            <person name="Hegedus B."/>
            <person name="Baldrian P."/>
            <person name="Stursova M."/>
            <person name="Weitz H."/>
            <person name="Taylor A."/>
            <person name="Grigoriev I.V."/>
            <person name="Nagy L.G."/>
            <person name="Martin F."/>
            <person name="Kauserud H."/>
        </authorList>
    </citation>
    <scope>NUCLEOTIDE SEQUENCE</scope>
    <source>
        <strain evidence="1">9144</strain>
    </source>
</reference>
<gene>
    <name evidence="1" type="ORF">GGX14DRAFT_459155</name>
</gene>
<comment type="caution">
    <text evidence="1">The sequence shown here is derived from an EMBL/GenBank/DDBJ whole genome shotgun (WGS) entry which is preliminary data.</text>
</comment>
<accession>A0AAD6V7T1</accession>
<organism evidence="1 2">
    <name type="scientific">Mycena pura</name>
    <dbReference type="NCBI Taxonomy" id="153505"/>
    <lineage>
        <taxon>Eukaryota</taxon>
        <taxon>Fungi</taxon>
        <taxon>Dikarya</taxon>
        <taxon>Basidiomycota</taxon>
        <taxon>Agaricomycotina</taxon>
        <taxon>Agaricomycetes</taxon>
        <taxon>Agaricomycetidae</taxon>
        <taxon>Agaricales</taxon>
        <taxon>Marasmiineae</taxon>
        <taxon>Mycenaceae</taxon>
        <taxon>Mycena</taxon>
    </lineage>
</organism>
<name>A0AAD6V7T1_9AGAR</name>
<dbReference type="EMBL" id="JARJCW010000045">
    <property type="protein sequence ID" value="KAJ7205031.1"/>
    <property type="molecule type" value="Genomic_DNA"/>
</dbReference>
<sequence length="109" mass="11584">MGMGGCRVCIRGLGLPRVHGASLPVVKRAYSMSCCTGESERPDRSKAPCPPSLQLNPPIARVSCVPRVPLATALRLAVYLARVRHGGAFMPAVLYSGITHRSRAVIMSA</sequence>
<evidence type="ECO:0000313" key="1">
    <source>
        <dbReference type="EMBL" id="KAJ7205031.1"/>
    </source>
</evidence>
<proteinExistence type="predicted"/>
<evidence type="ECO:0000313" key="2">
    <source>
        <dbReference type="Proteomes" id="UP001219525"/>
    </source>
</evidence>